<dbReference type="EMBL" id="MU032348">
    <property type="protein sequence ID" value="KAF3764867.1"/>
    <property type="molecule type" value="Genomic_DNA"/>
</dbReference>
<dbReference type="InterPro" id="IPR013907">
    <property type="entry name" value="Sds3"/>
</dbReference>
<dbReference type="Gene3D" id="1.20.5.1500">
    <property type="match status" value="1"/>
</dbReference>
<evidence type="ECO:0000256" key="2">
    <source>
        <dbReference type="ARBA" id="ARBA00022491"/>
    </source>
</evidence>
<evidence type="ECO:0000256" key="5">
    <source>
        <dbReference type="ARBA" id="ARBA00023242"/>
    </source>
</evidence>
<sequence>MASGATAPPIAMANPPHSLLDQDTSTVSSPLSEVVEDKDTEHMDVDIKSNPSDDDEPEQIENGQAGESAANEDSESLSEIDSEASTERLYDTPRKGNGQLNNTASNPDYQKEPQTDKVLRSFNRSPTKLQEQLQASAGMASGDDDNEDLSEASVGESEADSDKDTGKSQRSSRSLHLKTRQSHVVASDEPSTESRKRKRPAPVGQSSDNEHPRKRANSVIEPSDAVSSLSKVLSEELGRANSTGGKSAEQSGAENDDTIIKEDADTIAESVEKPTNELLTRSRKSRRSTPKRWKTSADEAPVETHETEEPAAENGQPPEDEPIETAEVDEEAEIAHKNEEELERKRHAFDQLGTIEKQFAVLRDRLYEERLAQLNEEQALLEGDNPTHPEYLAMMQCIDSRRDDKVRVTEIEYQYNMDALDRWAVARRAQILSQFYQSVRESREKTLDELGKQWYEIQHERRKNANPIPDYGFRFPKTKALQKKQAIAHSKETSILAGVAQHHGFPAAPEMKAASRAEIEDDFEAMHPTLNEYGAVPFGRTLGPAGEQFLEQTPWANPKHPSHGSRRHSHDPETGHARKVAEARHI</sequence>
<dbReference type="OrthoDB" id="20886at2759"/>
<dbReference type="AlphaFoldDB" id="A0A9P5CP00"/>
<feature type="compositionally biased region" description="Polar residues" evidence="6">
    <location>
        <begin position="240"/>
        <end position="253"/>
    </location>
</feature>
<accession>A0A9P5CP00</accession>
<reference evidence="7" key="1">
    <citation type="journal article" date="2020" name="Phytopathology">
        <title>Genome sequence of the chestnut blight fungus Cryphonectria parasitica EP155: A fundamental resource for an archetypical invasive plant pathogen.</title>
        <authorList>
            <person name="Crouch J.A."/>
            <person name="Dawe A."/>
            <person name="Aerts A."/>
            <person name="Barry K."/>
            <person name="Churchill A.C.L."/>
            <person name="Grimwood J."/>
            <person name="Hillman B."/>
            <person name="Milgroom M.G."/>
            <person name="Pangilinan J."/>
            <person name="Smith M."/>
            <person name="Salamov A."/>
            <person name="Schmutz J."/>
            <person name="Yadav J."/>
            <person name="Grigoriev I.V."/>
            <person name="Nuss D."/>
        </authorList>
    </citation>
    <scope>NUCLEOTIDE SEQUENCE</scope>
    <source>
        <strain evidence="7">EP155</strain>
    </source>
</reference>
<proteinExistence type="predicted"/>
<evidence type="ECO:0000256" key="3">
    <source>
        <dbReference type="ARBA" id="ARBA00023015"/>
    </source>
</evidence>
<keyword evidence="8" id="KW-1185">Reference proteome</keyword>
<evidence type="ECO:0008006" key="9">
    <source>
        <dbReference type="Google" id="ProtNLM"/>
    </source>
</evidence>
<dbReference type="RefSeq" id="XP_040775828.1">
    <property type="nucleotide sequence ID" value="XM_040921552.1"/>
</dbReference>
<organism evidence="7 8">
    <name type="scientific">Cryphonectria parasitica (strain ATCC 38755 / EP155)</name>
    <dbReference type="NCBI Taxonomy" id="660469"/>
    <lineage>
        <taxon>Eukaryota</taxon>
        <taxon>Fungi</taxon>
        <taxon>Dikarya</taxon>
        <taxon>Ascomycota</taxon>
        <taxon>Pezizomycotina</taxon>
        <taxon>Sordariomycetes</taxon>
        <taxon>Sordariomycetidae</taxon>
        <taxon>Diaporthales</taxon>
        <taxon>Cryphonectriaceae</taxon>
        <taxon>Cryphonectria-Endothia species complex</taxon>
        <taxon>Cryphonectria</taxon>
    </lineage>
</organism>
<name>A0A9P5CP00_CRYP1</name>
<evidence type="ECO:0000256" key="4">
    <source>
        <dbReference type="ARBA" id="ARBA00023163"/>
    </source>
</evidence>
<dbReference type="SMART" id="SM01401">
    <property type="entry name" value="Sds3"/>
    <property type="match status" value="1"/>
</dbReference>
<feature type="compositionally biased region" description="Basic residues" evidence="6">
    <location>
        <begin position="560"/>
        <end position="569"/>
    </location>
</feature>
<feature type="compositionally biased region" description="Polar residues" evidence="6">
    <location>
        <begin position="98"/>
        <end position="108"/>
    </location>
</feature>
<feature type="compositionally biased region" description="Polar residues" evidence="6">
    <location>
        <begin position="122"/>
        <end position="135"/>
    </location>
</feature>
<dbReference type="PANTHER" id="PTHR21964">
    <property type="entry name" value="BREAST CANCER METASTASIS-SUPPRESSOR 1"/>
    <property type="match status" value="1"/>
</dbReference>
<gene>
    <name evidence="7" type="ORF">M406DRAFT_340389</name>
</gene>
<dbReference type="Proteomes" id="UP000803844">
    <property type="component" value="Unassembled WGS sequence"/>
</dbReference>
<feature type="compositionally biased region" description="Basic and acidic residues" evidence="6">
    <location>
        <begin position="35"/>
        <end position="47"/>
    </location>
</feature>
<feature type="region of interest" description="Disordered" evidence="6">
    <location>
        <begin position="552"/>
        <end position="586"/>
    </location>
</feature>
<evidence type="ECO:0000313" key="8">
    <source>
        <dbReference type="Proteomes" id="UP000803844"/>
    </source>
</evidence>
<keyword evidence="5" id="KW-0539">Nucleus</keyword>
<comment type="subcellular location">
    <subcellularLocation>
        <location evidence="1">Nucleus</location>
    </subcellularLocation>
</comment>
<feature type="compositionally biased region" description="Acidic residues" evidence="6">
    <location>
        <begin position="70"/>
        <end position="84"/>
    </location>
</feature>
<feature type="compositionally biased region" description="Polar residues" evidence="6">
    <location>
        <begin position="21"/>
        <end position="31"/>
    </location>
</feature>
<protein>
    <recommendedName>
        <fullName evidence="9">Transcriptional regulatory protein DEP1</fullName>
    </recommendedName>
</protein>
<keyword evidence="3" id="KW-0805">Transcription regulation</keyword>
<feature type="compositionally biased region" description="Basic and acidic residues" evidence="6">
    <location>
        <begin position="570"/>
        <end position="586"/>
    </location>
</feature>
<feature type="compositionally biased region" description="Basic and acidic residues" evidence="6">
    <location>
        <begin position="109"/>
        <end position="119"/>
    </location>
</feature>
<evidence type="ECO:0000313" key="7">
    <source>
        <dbReference type="EMBL" id="KAF3764867.1"/>
    </source>
</evidence>
<feature type="compositionally biased region" description="Basic residues" evidence="6">
    <location>
        <begin position="281"/>
        <end position="294"/>
    </location>
</feature>
<feature type="region of interest" description="Disordered" evidence="6">
    <location>
        <begin position="1"/>
        <end position="322"/>
    </location>
</feature>
<dbReference type="GO" id="GO:0005654">
    <property type="term" value="C:nucleoplasm"/>
    <property type="evidence" value="ECO:0007669"/>
    <property type="project" value="UniProtKB-ARBA"/>
</dbReference>
<dbReference type="GeneID" id="63838681"/>
<feature type="compositionally biased region" description="Basic and acidic residues" evidence="6">
    <location>
        <begin position="258"/>
        <end position="275"/>
    </location>
</feature>
<keyword evidence="4" id="KW-0804">Transcription</keyword>
<evidence type="ECO:0000256" key="1">
    <source>
        <dbReference type="ARBA" id="ARBA00004123"/>
    </source>
</evidence>
<dbReference type="GO" id="GO:0010468">
    <property type="term" value="P:regulation of gene expression"/>
    <property type="evidence" value="ECO:0007669"/>
    <property type="project" value="UniProtKB-ARBA"/>
</dbReference>
<comment type="caution">
    <text evidence="7">The sequence shown here is derived from an EMBL/GenBank/DDBJ whole genome shotgun (WGS) entry which is preliminary data.</text>
</comment>
<dbReference type="Pfam" id="PF08598">
    <property type="entry name" value="Sds3"/>
    <property type="match status" value="1"/>
</dbReference>
<feature type="compositionally biased region" description="Basic and acidic residues" evidence="6">
    <location>
        <begin position="85"/>
        <end position="94"/>
    </location>
</feature>
<keyword evidence="2" id="KW-0678">Repressor</keyword>
<evidence type="ECO:0000256" key="6">
    <source>
        <dbReference type="SAM" id="MobiDB-lite"/>
    </source>
</evidence>